<dbReference type="AlphaFoldDB" id="A0A7X0X9C0"/>
<organism evidence="8 9">
    <name type="scientific">Listeria immobilis</name>
    <dbReference type="NCBI Taxonomy" id="2713502"/>
    <lineage>
        <taxon>Bacteria</taxon>
        <taxon>Bacillati</taxon>
        <taxon>Bacillota</taxon>
        <taxon>Bacilli</taxon>
        <taxon>Bacillales</taxon>
        <taxon>Listeriaceae</taxon>
        <taxon>Listeria</taxon>
    </lineage>
</organism>
<dbReference type="RefSeq" id="WP_185381399.1">
    <property type="nucleotide sequence ID" value="NZ_JAASTW010000016.1"/>
</dbReference>
<dbReference type="PIRSF" id="PIRSF000699">
    <property type="entry name" value="PTS_IILac_III"/>
    <property type="match status" value="1"/>
</dbReference>
<gene>
    <name evidence="8" type="ORF">HCJ38_12010</name>
</gene>
<evidence type="ECO:0000256" key="1">
    <source>
        <dbReference type="ARBA" id="ARBA00022448"/>
    </source>
</evidence>
<feature type="binding site" evidence="6">
    <location>
        <position position="80"/>
    </location>
    <ligand>
        <name>Mg(2+)</name>
        <dbReference type="ChEBI" id="CHEBI:18420"/>
        <note>ligand shared between all trimeric partners</note>
    </ligand>
</feature>
<dbReference type="PANTHER" id="PTHR34382">
    <property type="entry name" value="PTS SYSTEM N,N'-DIACETYLCHITOBIOSE-SPECIFIC EIIA COMPONENT"/>
    <property type="match status" value="1"/>
</dbReference>
<dbReference type="EMBL" id="JAASTW010000016">
    <property type="protein sequence ID" value="MBC1489718.1"/>
    <property type="molecule type" value="Genomic_DNA"/>
</dbReference>
<dbReference type="PROSITE" id="PS51095">
    <property type="entry name" value="PTS_EIIA_TYPE_3"/>
    <property type="match status" value="1"/>
</dbReference>
<protein>
    <submittedName>
        <fullName evidence="8">PTS lactose/cellobiose transporter subunit IIA</fullName>
    </submittedName>
</protein>
<evidence type="ECO:0000256" key="6">
    <source>
        <dbReference type="PIRSR" id="PIRSR000699-2"/>
    </source>
</evidence>
<comment type="cofactor">
    <cofactor evidence="6">
        <name>Mg(2+)</name>
        <dbReference type="ChEBI" id="CHEBI:18420"/>
    </cofactor>
    <text evidence="6">Binds 1 Mg(2+) ion per trimer.</text>
</comment>
<keyword evidence="6" id="KW-0479">Metal-binding</keyword>
<dbReference type="GO" id="GO:0016740">
    <property type="term" value="F:transferase activity"/>
    <property type="evidence" value="ECO:0007669"/>
    <property type="project" value="UniProtKB-KW"/>
</dbReference>
<keyword evidence="6" id="KW-0460">Magnesium</keyword>
<proteinExistence type="predicted"/>
<reference evidence="8 9" key="1">
    <citation type="submission" date="2020-03" db="EMBL/GenBank/DDBJ databases">
        <title>Soil Listeria distribution.</title>
        <authorList>
            <person name="Liao J."/>
            <person name="Wiedmann M."/>
        </authorList>
    </citation>
    <scope>NUCLEOTIDE SEQUENCE [LARGE SCALE GENOMIC DNA]</scope>
    <source>
        <strain evidence="8 9">FSL L7-1554</strain>
    </source>
</reference>
<evidence type="ECO:0000256" key="5">
    <source>
        <dbReference type="PIRSR" id="PIRSR000699-1"/>
    </source>
</evidence>
<dbReference type="SUPFAM" id="SSF46973">
    <property type="entry name" value="Enzyme IIa from lactose specific PTS, IIa-lac"/>
    <property type="match status" value="1"/>
</dbReference>
<dbReference type="Pfam" id="PF02255">
    <property type="entry name" value="PTS_IIA"/>
    <property type="match status" value="1"/>
</dbReference>
<name>A0A7X0X9C0_9LIST</name>
<sequence>MDETQLEQAMQLIFVAGNAKSMAMNAILEAEKGELEKSVQTVKEAKQTLHEAHAIQTGWLTSEMNGTEIEKSILLIHSQDHFTTANIMIDLAERFQVLYSKLEKVTSQADDE</sequence>
<accession>A0A7X0X9C0</accession>
<evidence type="ECO:0000313" key="9">
    <source>
        <dbReference type="Proteomes" id="UP000561617"/>
    </source>
</evidence>
<evidence type="ECO:0000256" key="7">
    <source>
        <dbReference type="PROSITE-ProRule" id="PRU00418"/>
    </source>
</evidence>
<dbReference type="GO" id="GO:0046872">
    <property type="term" value="F:metal ion binding"/>
    <property type="evidence" value="ECO:0007669"/>
    <property type="project" value="UniProtKB-KW"/>
</dbReference>
<keyword evidence="1" id="KW-0813">Transport</keyword>
<dbReference type="InterPro" id="IPR003188">
    <property type="entry name" value="PTS_IIA_lac/cel"/>
</dbReference>
<dbReference type="PANTHER" id="PTHR34382:SF7">
    <property type="entry name" value="PTS SYSTEM N,N'-DIACETYLCHITOBIOSE-SPECIFIC EIIA COMPONENT"/>
    <property type="match status" value="1"/>
</dbReference>
<evidence type="ECO:0000256" key="3">
    <source>
        <dbReference type="ARBA" id="ARBA00022679"/>
    </source>
</evidence>
<comment type="caution">
    <text evidence="8">The sequence shown here is derived from an EMBL/GenBank/DDBJ whole genome shotgun (WGS) entry which is preliminary data.</text>
</comment>
<keyword evidence="2" id="KW-0762">Sugar transport</keyword>
<dbReference type="Proteomes" id="UP000561617">
    <property type="component" value="Unassembled WGS sequence"/>
</dbReference>
<feature type="active site" description="Tele-phosphohistidine intermediate" evidence="5">
    <location>
        <position position="77"/>
    </location>
</feature>
<evidence type="ECO:0000256" key="4">
    <source>
        <dbReference type="ARBA" id="ARBA00022683"/>
    </source>
</evidence>
<dbReference type="GO" id="GO:0009401">
    <property type="term" value="P:phosphoenolpyruvate-dependent sugar phosphotransferase system"/>
    <property type="evidence" value="ECO:0007669"/>
    <property type="project" value="UniProtKB-KW"/>
</dbReference>
<feature type="modified residue" description="Phosphohistidine; by HPr" evidence="7">
    <location>
        <position position="77"/>
    </location>
</feature>
<keyword evidence="3" id="KW-0808">Transferase</keyword>
<evidence type="ECO:0000256" key="2">
    <source>
        <dbReference type="ARBA" id="ARBA00022597"/>
    </source>
</evidence>
<dbReference type="Gene3D" id="1.20.58.80">
    <property type="entry name" value="Phosphotransferase system, lactose/cellobiose-type IIA subunit"/>
    <property type="match status" value="1"/>
</dbReference>
<keyword evidence="4" id="KW-0598">Phosphotransferase system</keyword>
<evidence type="ECO:0000313" key="8">
    <source>
        <dbReference type="EMBL" id="MBC1489718.1"/>
    </source>
</evidence>
<dbReference type="InterPro" id="IPR036542">
    <property type="entry name" value="PTS_IIA_lac/cel_sf"/>
</dbReference>